<dbReference type="RefSeq" id="WP_170833208.1">
    <property type="nucleotide sequence ID" value="NZ_FNQO01000003.1"/>
</dbReference>
<dbReference type="GO" id="GO:0005506">
    <property type="term" value="F:iron ion binding"/>
    <property type="evidence" value="ECO:0007669"/>
    <property type="project" value="InterPro"/>
</dbReference>
<organism evidence="24 25">
    <name type="scientific">Microbulbifer marinus</name>
    <dbReference type="NCBI Taxonomy" id="658218"/>
    <lineage>
        <taxon>Bacteria</taxon>
        <taxon>Pseudomonadati</taxon>
        <taxon>Pseudomonadota</taxon>
        <taxon>Gammaproteobacteria</taxon>
        <taxon>Cellvibrionales</taxon>
        <taxon>Microbulbiferaceae</taxon>
        <taxon>Microbulbifer</taxon>
    </lineage>
</organism>
<evidence type="ECO:0000313" key="24">
    <source>
        <dbReference type="EMBL" id="SEA31450.1"/>
    </source>
</evidence>
<dbReference type="InterPro" id="IPR050597">
    <property type="entry name" value="Cytochrome_c_Oxidase_Subunit"/>
</dbReference>
<feature type="binding site" description="covalent" evidence="21">
    <location>
        <position position="227"/>
    </location>
    <ligand>
        <name>heme c</name>
        <dbReference type="ChEBI" id="CHEBI:61717"/>
        <label>2</label>
    </ligand>
</feature>
<dbReference type="GO" id="GO:0006119">
    <property type="term" value="P:oxidative phosphorylation"/>
    <property type="evidence" value="ECO:0007669"/>
    <property type="project" value="UniProtKB-UniPathway"/>
</dbReference>
<feature type="binding site" description="covalent" evidence="21">
    <location>
        <position position="230"/>
    </location>
    <ligand>
        <name>heme c</name>
        <dbReference type="ChEBI" id="CHEBI:61717"/>
        <label>2</label>
    </ligand>
</feature>
<dbReference type="PANTHER" id="PTHR33751:SF1">
    <property type="entry name" value="CBB3-TYPE CYTOCHROME C OXIDASE SUBUNIT FIXP"/>
    <property type="match status" value="1"/>
</dbReference>
<dbReference type="UniPathway" id="UPA00705"/>
<keyword evidence="13 19" id="KW-0249">Electron transport</keyword>
<feature type="transmembrane region" description="Helical" evidence="22">
    <location>
        <begin position="7"/>
        <end position="25"/>
    </location>
</feature>
<evidence type="ECO:0000256" key="16">
    <source>
        <dbReference type="ARBA" id="ARBA00023004"/>
    </source>
</evidence>
<comment type="cofactor">
    <cofactor evidence="19 21">
        <name>heme c</name>
        <dbReference type="ChEBI" id="CHEBI:61717"/>
    </cofactor>
    <text evidence="19 21">Binds 2 heme C groups per subunit.</text>
</comment>
<evidence type="ECO:0000256" key="10">
    <source>
        <dbReference type="ARBA" id="ARBA00022723"/>
    </source>
</evidence>
<evidence type="ECO:0000256" key="13">
    <source>
        <dbReference type="ARBA" id="ARBA00022982"/>
    </source>
</evidence>
<dbReference type="STRING" id="658218.SAMN05216562_2573"/>
<evidence type="ECO:0000256" key="15">
    <source>
        <dbReference type="ARBA" id="ARBA00023002"/>
    </source>
</evidence>
<dbReference type="GO" id="GO:0005886">
    <property type="term" value="C:plasma membrane"/>
    <property type="evidence" value="ECO:0007669"/>
    <property type="project" value="UniProtKB-SubCell"/>
</dbReference>
<keyword evidence="8 19" id="KW-0679">Respiratory chain</keyword>
<dbReference type="GO" id="GO:1902600">
    <property type="term" value="P:proton transmembrane transport"/>
    <property type="evidence" value="ECO:0007669"/>
    <property type="project" value="UniProtKB-KW"/>
</dbReference>
<comment type="pathway">
    <text evidence="2 19">Energy metabolism; oxidative phosphorylation.</text>
</comment>
<evidence type="ECO:0000313" key="25">
    <source>
        <dbReference type="Proteomes" id="UP000198658"/>
    </source>
</evidence>
<comment type="similarity">
    <text evidence="3 19">Belongs to the CcoP / FixP family.</text>
</comment>
<comment type="subcellular location">
    <subcellularLocation>
        <location evidence="1 19">Cell inner membrane</location>
    </subcellularLocation>
</comment>
<evidence type="ECO:0000256" key="2">
    <source>
        <dbReference type="ARBA" id="ARBA00004673"/>
    </source>
</evidence>
<dbReference type="PANTHER" id="PTHR33751">
    <property type="entry name" value="CBB3-TYPE CYTOCHROME C OXIDASE SUBUNIT FIXP"/>
    <property type="match status" value="1"/>
</dbReference>
<dbReference type="InterPro" id="IPR004678">
    <property type="entry name" value="Cyt_c_oxidase_cbb3_su3"/>
</dbReference>
<sequence>MSTFWSLWVIVLTLANLALITWVLFANRKVAVDDQAEPENNTTGHVYDGIEEYDNPLPRWWFMLFVATLLFTAAYLAVYPGLGNFKGFGDWTSVGALEKQQEKAQAKFSENFGQYLEMPIEQIAEDREALKMGARIFANNCAVCHGADGGGNFGFPNLTDNAWLYGGTPEKILETLNNGRQGMMPPQGPVIGEEGVKNVAEYVLSLNGLEHNAEMAAEGQKVFGTVCMACHGADGKGNQALGAPNLTDNIWLYGSSREQIQHTIRGGRQNVMPAQDDKLREDKIRLVAAYVYSLSRQEDEQQ</sequence>
<keyword evidence="9 22" id="KW-0812">Transmembrane</keyword>
<accession>A0A1H4A6D1</accession>
<evidence type="ECO:0000256" key="21">
    <source>
        <dbReference type="PIRSR" id="PIRSR000006-2"/>
    </source>
</evidence>
<comment type="subunit">
    <text evidence="19">Component of the cbb3-type cytochrome c oxidase.</text>
</comment>
<feature type="binding site" description="axial binding residue" evidence="20">
    <location>
        <position position="145"/>
    </location>
    <ligand>
        <name>heme c</name>
        <dbReference type="ChEBI" id="CHEBI:61717"/>
        <label>1</label>
    </ligand>
    <ligandPart>
        <name>Fe</name>
        <dbReference type="ChEBI" id="CHEBI:18248"/>
    </ligandPart>
</feature>
<dbReference type="AlphaFoldDB" id="A0A1H4A6D1"/>
<gene>
    <name evidence="24" type="ORF">SAMN05216562_2573</name>
</gene>
<evidence type="ECO:0000256" key="22">
    <source>
        <dbReference type="SAM" id="Phobius"/>
    </source>
</evidence>
<feature type="domain" description="Cytochrome c" evidence="23">
    <location>
        <begin position="214"/>
        <end position="295"/>
    </location>
</feature>
<keyword evidence="7 19" id="KW-0349">Heme</keyword>
<dbReference type="GO" id="GO:0016491">
    <property type="term" value="F:oxidoreductase activity"/>
    <property type="evidence" value="ECO:0007669"/>
    <property type="project" value="UniProtKB-KW"/>
</dbReference>
<keyword evidence="25" id="KW-1185">Reference proteome</keyword>
<dbReference type="PRINTS" id="PR00605">
    <property type="entry name" value="CYTCHROMECIC"/>
</dbReference>
<feature type="domain" description="Cytochrome c" evidence="23">
    <location>
        <begin position="128"/>
        <end position="207"/>
    </location>
</feature>
<evidence type="ECO:0000256" key="19">
    <source>
        <dbReference type="PIRNR" id="PIRNR000006"/>
    </source>
</evidence>
<dbReference type="InterPro" id="IPR008168">
    <property type="entry name" value="Cyt_C_IC"/>
</dbReference>
<reference evidence="25" key="1">
    <citation type="submission" date="2016-10" db="EMBL/GenBank/DDBJ databases">
        <authorList>
            <person name="Varghese N."/>
            <person name="Submissions S."/>
        </authorList>
    </citation>
    <scope>NUCLEOTIDE SEQUENCE [LARGE SCALE GENOMIC DNA]</scope>
    <source>
        <strain evidence="25">CGMCC 1.10657</strain>
    </source>
</reference>
<evidence type="ECO:0000256" key="20">
    <source>
        <dbReference type="PIRSR" id="PIRSR000006-1"/>
    </source>
</evidence>
<evidence type="ECO:0000256" key="5">
    <source>
        <dbReference type="ARBA" id="ARBA00022475"/>
    </source>
</evidence>
<dbReference type="EMBL" id="FNQO01000003">
    <property type="protein sequence ID" value="SEA31450.1"/>
    <property type="molecule type" value="Genomic_DNA"/>
</dbReference>
<keyword evidence="10 19" id="KW-0479">Metal-binding</keyword>
<evidence type="ECO:0000256" key="4">
    <source>
        <dbReference type="ARBA" id="ARBA00022448"/>
    </source>
</evidence>
<evidence type="ECO:0000256" key="12">
    <source>
        <dbReference type="ARBA" id="ARBA00022781"/>
    </source>
</evidence>
<keyword evidence="17 19" id="KW-0406">Ion transport</keyword>
<evidence type="ECO:0000259" key="23">
    <source>
        <dbReference type="PROSITE" id="PS51007"/>
    </source>
</evidence>
<dbReference type="Gene3D" id="6.10.280.130">
    <property type="match status" value="1"/>
</dbReference>
<keyword evidence="5 19" id="KW-1003">Cell membrane</keyword>
<evidence type="ECO:0000256" key="11">
    <source>
        <dbReference type="ARBA" id="ARBA00022737"/>
    </source>
</evidence>
<dbReference type="NCBIfam" id="TIGR00782">
    <property type="entry name" value="ccoP"/>
    <property type="match status" value="1"/>
</dbReference>
<protein>
    <recommendedName>
        <fullName evidence="19">Cbb3-type cytochrome c oxidase subunit</fullName>
    </recommendedName>
</protein>
<dbReference type="InterPro" id="IPR038414">
    <property type="entry name" value="CcoP_N_sf"/>
</dbReference>
<evidence type="ECO:0000256" key="6">
    <source>
        <dbReference type="ARBA" id="ARBA00022519"/>
    </source>
</evidence>
<dbReference type="Pfam" id="PF13442">
    <property type="entry name" value="Cytochrome_CBB3"/>
    <property type="match status" value="2"/>
</dbReference>
<keyword evidence="12 19" id="KW-0375">Hydrogen ion transport</keyword>
<keyword evidence="4 19" id="KW-0813">Transport</keyword>
<keyword evidence="15 19" id="KW-0560">Oxidoreductase</keyword>
<keyword evidence="14 22" id="KW-1133">Transmembrane helix</keyword>
<evidence type="ECO:0000256" key="14">
    <source>
        <dbReference type="ARBA" id="ARBA00022989"/>
    </source>
</evidence>
<keyword evidence="16 19" id="KW-0408">Iron</keyword>
<keyword evidence="18 19" id="KW-0472">Membrane</keyword>
<dbReference type="Pfam" id="PF14715">
    <property type="entry name" value="FixP_N"/>
    <property type="match status" value="1"/>
</dbReference>
<feature type="binding site" description="axial binding residue" evidence="20">
    <location>
        <position position="231"/>
    </location>
    <ligand>
        <name>heme c</name>
        <dbReference type="ChEBI" id="CHEBI:61717"/>
        <label>2</label>
    </ligand>
    <ligandPart>
        <name>Fe</name>
        <dbReference type="ChEBI" id="CHEBI:18248"/>
    </ligandPart>
</feature>
<dbReference type="PIRSF" id="PIRSF000006">
    <property type="entry name" value="Cbb3-Cox_fixP"/>
    <property type="match status" value="1"/>
</dbReference>
<feature type="binding site" description="axial binding residue" evidence="20">
    <location>
        <position position="184"/>
    </location>
    <ligand>
        <name>heme c</name>
        <dbReference type="ChEBI" id="CHEBI:61717"/>
        <label>2</label>
    </ligand>
    <ligandPart>
        <name>Fe</name>
        <dbReference type="ChEBI" id="CHEBI:18248"/>
    </ligandPart>
</feature>
<evidence type="ECO:0000256" key="1">
    <source>
        <dbReference type="ARBA" id="ARBA00004533"/>
    </source>
</evidence>
<dbReference type="InterPro" id="IPR036909">
    <property type="entry name" value="Cyt_c-like_dom_sf"/>
</dbReference>
<keyword evidence="11" id="KW-0677">Repeat</keyword>
<evidence type="ECO:0000256" key="18">
    <source>
        <dbReference type="ARBA" id="ARBA00023136"/>
    </source>
</evidence>
<feature type="binding site" description="axial binding residue" evidence="20">
    <location>
        <position position="272"/>
    </location>
    <ligand>
        <name>heme c</name>
        <dbReference type="ChEBI" id="CHEBI:61717"/>
        <label>1</label>
    </ligand>
    <ligandPart>
        <name>Fe</name>
        <dbReference type="ChEBI" id="CHEBI:18248"/>
    </ligandPart>
</feature>
<dbReference type="InterPro" id="IPR009056">
    <property type="entry name" value="Cyt_c-like_dom"/>
</dbReference>
<name>A0A1H4A6D1_9GAMM</name>
<evidence type="ECO:0000256" key="7">
    <source>
        <dbReference type="ARBA" id="ARBA00022617"/>
    </source>
</evidence>
<keyword evidence="6 19" id="KW-0997">Cell inner membrane</keyword>
<dbReference type="InterPro" id="IPR032858">
    <property type="entry name" value="CcoP_N"/>
</dbReference>
<dbReference type="Proteomes" id="UP000198658">
    <property type="component" value="Unassembled WGS sequence"/>
</dbReference>
<dbReference type="SUPFAM" id="SSF46626">
    <property type="entry name" value="Cytochrome c"/>
    <property type="match status" value="2"/>
</dbReference>
<feature type="transmembrane region" description="Helical" evidence="22">
    <location>
        <begin position="60"/>
        <end position="78"/>
    </location>
</feature>
<feature type="binding site" description="covalent" evidence="21">
    <location>
        <position position="141"/>
    </location>
    <ligand>
        <name>heme c</name>
        <dbReference type="ChEBI" id="CHEBI:61717"/>
        <label>1</label>
    </ligand>
</feature>
<evidence type="ECO:0000256" key="17">
    <source>
        <dbReference type="ARBA" id="ARBA00023065"/>
    </source>
</evidence>
<feature type="binding site" description="covalent" evidence="21">
    <location>
        <position position="144"/>
    </location>
    <ligand>
        <name>heme c</name>
        <dbReference type="ChEBI" id="CHEBI:61717"/>
        <label>1</label>
    </ligand>
</feature>
<evidence type="ECO:0000256" key="9">
    <source>
        <dbReference type="ARBA" id="ARBA00022692"/>
    </source>
</evidence>
<dbReference type="PROSITE" id="PS51007">
    <property type="entry name" value="CYTC"/>
    <property type="match status" value="2"/>
</dbReference>
<evidence type="ECO:0000256" key="3">
    <source>
        <dbReference type="ARBA" id="ARBA00006113"/>
    </source>
</evidence>
<comment type="function">
    <text evidence="19">C-type cytochrome. Part of the cbb3-type cytochrome c oxidase complex.</text>
</comment>
<dbReference type="GO" id="GO:0009055">
    <property type="term" value="F:electron transfer activity"/>
    <property type="evidence" value="ECO:0007669"/>
    <property type="project" value="InterPro"/>
</dbReference>
<dbReference type="GO" id="GO:0020037">
    <property type="term" value="F:heme binding"/>
    <property type="evidence" value="ECO:0007669"/>
    <property type="project" value="InterPro"/>
</dbReference>
<evidence type="ECO:0000256" key="8">
    <source>
        <dbReference type="ARBA" id="ARBA00022660"/>
    </source>
</evidence>
<dbReference type="Gene3D" id="1.10.760.10">
    <property type="entry name" value="Cytochrome c-like domain"/>
    <property type="match status" value="2"/>
</dbReference>
<proteinExistence type="inferred from homology"/>